<dbReference type="AlphaFoldDB" id="A0A316U4P6"/>
<evidence type="ECO:0000313" key="2">
    <source>
        <dbReference type="Proteomes" id="UP000245942"/>
    </source>
</evidence>
<accession>A0A316U4P6</accession>
<dbReference type="GeneID" id="37016985"/>
<dbReference type="Proteomes" id="UP000245942">
    <property type="component" value="Unassembled WGS sequence"/>
</dbReference>
<name>A0A316U4P6_9BASI</name>
<keyword evidence="2" id="KW-1185">Reference proteome</keyword>
<dbReference type="RefSeq" id="XP_025346601.1">
    <property type="nucleotide sequence ID" value="XM_025495251.1"/>
</dbReference>
<dbReference type="STRING" id="1684307.A0A316U4P6"/>
<dbReference type="EMBL" id="KZ819331">
    <property type="protein sequence ID" value="PWN19441.1"/>
    <property type="molecule type" value="Genomic_DNA"/>
</dbReference>
<gene>
    <name evidence="1" type="ORF">BCV69DRAFT_39932</name>
</gene>
<dbReference type="InterPro" id="IPR027434">
    <property type="entry name" value="Homing_endonucl"/>
</dbReference>
<organism evidence="1 2">
    <name type="scientific">Pseudomicrostroma glucosiphilum</name>
    <dbReference type="NCBI Taxonomy" id="1684307"/>
    <lineage>
        <taxon>Eukaryota</taxon>
        <taxon>Fungi</taxon>
        <taxon>Dikarya</taxon>
        <taxon>Basidiomycota</taxon>
        <taxon>Ustilaginomycotina</taxon>
        <taxon>Exobasidiomycetes</taxon>
        <taxon>Microstromatales</taxon>
        <taxon>Microstromatales incertae sedis</taxon>
        <taxon>Pseudomicrostroma</taxon>
    </lineage>
</organism>
<dbReference type="Gene3D" id="3.10.28.10">
    <property type="entry name" value="Homing endonucleases"/>
    <property type="match status" value="1"/>
</dbReference>
<evidence type="ECO:0000313" key="1">
    <source>
        <dbReference type="EMBL" id="PWN19441.1"/>
    </source>
</evidence>
<reference evidence="1 2" key="1">
    <citation type="journal article" date="2018" name="Mol. Biol. Evol.">
        <title>Broad Genomic Sampling Reveals a Smut Pathogenic Ancestry of the Fungal Clade Ustilaginomycotina.</title>
        <authorList>
            <person name="Kijpornyongpan T."/>
            <person name="Mondo S.J."/>
            <person name="Barry K."/>
            <person name="Sandor L."/>
            <person name="Lee J."/>
            <person name="Lipzen A."/>
            <person name="Pangilinan J."/>
            <person name="LaButti K."/>
            <person name="Hainaut M."/>
            <person name="Henrissat B."/>
            <person name="Grigoriev I.V."/>
            <person name="Spatafora J.W."/>
            <person name="Aime M.C."/>
        </authorList>
    </citation>
    <scope>NUCLEOTIDE SEQUENCE [LARGE SCALE GENOMIC DNA]</scope>
    <source>
        <strain evidence="1 2">MCA 4718</strain>
    </source>
</reference>
<protein>
    <submittedName>
        <fullName evidence="1">Uncharacterized protein</fullName>
    </submittedName>
</protein>
<proteinExistence type="predicted"/>
<dbReference type="OrthoDB" id="5762423at2759"/>
<sequence>MALCSLHLSMKVDPEALLPGEPHIISVSRYFESRHVNNPARGEPPPGGTWIKLARFPFESMPTGDPHTDNLPIEPKFLGLWLGDGTHDQVRIASSDFDETREYLAGYVHRLNATRPRGAAPLHLRITPHIMAEGAIPANVTCFEFAIASTFRDQEGFYWNPLLDGLHALGIFANRKARRIPARYLSASEGRRSRRG</sequence>